<keyword evidence="2" id="KW-0547">Nucleotide-binding</keyword>
<evidence type="ECO:0000256" key="4">
    <source>
        <dbReference type="ARBA" id="ARBA00022801"/>
    </source>
</evidence>
<dbReference type="GO" id="GO:0005524">
    <property type="term" value="F:ATP binding"/>
    <property type="evidence" value="ECO:0007669"/>
    <property type="project" value="UniProtKB-KW"/>
</dbReference>
<dbReference type="InterPro" id="IPR003593">
    <property type="entry name" value="AAA+_ATPase"/>
</dbReference>
<keyword evidence="9" id="KW-0234">DNA repair</keyword>
<evidence type="ECO:0000256" key="8">
    <source>
        <dbReference type="ARBA" id="ARBA00023125"/>
    </source>
</evidence>
<dbReference type="GO" id="GO:0006310">
    <property type="term" value="P:DNA recombination"/>
    <property type="evidence" value="ECO:0007669"/>
    <property type="project" value="InterPro"/>
</dbReference>
<dbReference type="SMART" id="SM00382">
    <property type="entry name" value="AAA"/>
    <property type="match status" value="1"/>
</dbReference>
<dbReference type="NCBIfam" id="TIGR01447">
    <property type="entry name" value="recD"/>
    <property type="match status" value="1"/>
</dbReference>
<keyword evidence="8" id="KW-0238">DNA-binding</keyword>
<dbReference type="GO" id="GO:0006302">
    <property type="term" value="P:double-strand break repair"/>
    <property type="evidence" value="ECO:0007669"/>
    <property type="project" value="InterPro"/>
</dbReference>
<accession>C6HV36</accession>
<dbReference type="EMBL" id="GG693861">
    <property type="protein sequence ID" value="EES53534.1"/>
    <property type="molecule type" value="Genomic_DNA"/>
</dbReference>
<keyword evidence="4" id="KW-0378">Hydrolase</keyword>
<dbReference type="InterPro" id="IPR050534">
    <property type="entry name" value="Coronavir_polyprotein_1ab"/>
</dbReference>
<dbReference type="CDD" id="cd17933">
    <property type="entry name" value="DEXSc_RecD-like"/>
    <property type="match status" value="1"/>
</dbReference>
<dbReference type="Gene3D" id="1.10.10.1020">
    <property type="entry name" value="RecBCD complex, subunit RecD, N-terminal domain"/>
    <property type="match status" value="1"/>
</dbReference>
<name>C6HV36_9BACT</name>
<dbReference type="GO" id="GO:0017116">
    <property type="term" value="F:single-stranded DNA helicase activity"/>
    <property type="evidence" value="ECO:0007669"/>
    <property type="project" value="TreeGrafter"/>
</dbReference>
<keyword evidence="6" id="KW-0269">Exonuclease</keyword>
<keyword evidence="3" id="KW-0227">DNA damage</keyword>
<evidence type="ECO:0000256" key="1">
    <source>
        <dbReference type="ARBA" id="ARBA00022722"/>
    </source>
</evidence>
<evidence type="ECO:0000256" key="10">
    <source>
        <dbReference type="ARBA" id="ARBA00023235"/>
    </source>
</evidence>
<dbReference type="Pfam" id="PF13538">
    <property type="entry name" value="UvrD_C_2"/>
    <property type="match status" value="1"/>
</dbReference>
<keyword evidence="5" id="KW-0347">Helicase</keyword>
<protein>
    <submittedName>
        <fullName evidence="12">Exodeoxyribonuclease V, alpha subunit</fullName>
    </submittedName>
</protein>
<proteinExistence type="inferred from homology"/>
<dbReference type="InterPro" id="IPR041851">
    <property type="entry name" value="RecD_N_sf"/>
</dbReference>
<organism evidence="12 13">
    <name type="scientific">Leptospirillum ferrodiazotrophum</name>
    <dbReference type="NCBI Taxonomy" id="412449"/>
    <lineage>
        <taxon>Bacteria</taxon>
        <taxon>Pseudomonadati</taxon>
        <taxon>Nitrospirota</taxon>
        <taxon>Nitrospiria</taxon>
        <taxon>Nitrospirales</taxon>
        <taxon>Nitrospiraceae</taxon>
        <taxon>Leptospirillum</taxon>
    </lineage>
</organism>
<dbReference type="InterPro" id="IPR027417">
    <property type="entry name" value="P-loop_NTPase"/>
</dbReference>
<feature type="domain" description="AAA+ ATPase" evidence="11">
    <location>
        <begin position="181"/>
        <end position="361"/>
    </location>
</feature>
<evidence type="ECO:0000256" key="2">
    <source>
        <dbReference type="ARBA" id="ARBA00022741"/>
    </source>
</evidence>
<evidence type="ECO:0000256" key="9">
    <source>
        <dbReference type="ARBA" id="ARBA00023204"/>
    </source>
</evidence>
<dbReference type="HAMAP" id="MF_01487">
    <property type="entry name" value="RecD"/>
    <property type="match status" value="1"/>
</dbReference>
<keyword evidence="1" id="KW-0540">Nuclease</keyword>
<dbReference type="CDD" id="cd18809">
    <property type="entry name" value="SF1_C_RecD"/>
    <property type="match status" value="1"/>
</dbReference>
<dbReference type="InterPro" id="IPR049550">
    <property type="entry name" value="RecD_N"/>
</dbReference>
<reference evidence="12 13" key="1">
    <citation type="journal article" date="2009" name="Appl. Environ. Microbiol.">
        <title>Community genomic and proteomic analyses of chemoautotrophic iron-oxidizing "Leptospirillum rubarum" (Group II) and "Leptospirillum ferrodiazotrophum" (Group III) bacteria in acid mine drainage biofilms.</title>
        <authorList>
            <person name="Goltsman D.S."/>
            <person name="Denef V.J."/>
            <person name="Singer S.W."/>
            <person name="VerBerkmoes N.C."/>
            <person name="Lefsrud M."/>
            <person name="Mueller R.S."/>
            <person name="Dick G.J."/>
            <person name="Sun C.L."/>
            <person name="Wheeler K.E."/>
            <person name="Zemla A."/>
            <person name="Baker B.J."/>
            <person name="Hauser L."/>
            <person name="Land M."/>
            <person name="Shah M.B."/>
            <person name="Thelen M.P."/>
            <person name="Hettich R.L."/>
            <person name="Banfield J.F."/>
        </authorList>
    </citation>
    <scope>NUCLEOTIDE SEQUENCE [LARGE SCALE GENOMIC DNA]</scope>
</reference>
<evidence type="ECO:0000256" key="6">
    <source>
        <dbReference type="ARBA" id="ARBA00022839"/>
    </source>
</evidence>
<dbReference type="PANTHER" id="PTHR43788">
    <property type="entry name" value="DNA2/NAM7 HELICASE FAMILY MEMBER"/>
    <property type="match status" value="1"/>
</dbReference>
<dbReference type="PANTHER" id="PTHR43788:SF6">
    <property type="entry name" value="DNA HELICASE B"/>
    <property type="match status" value="1"/>
</dbReference>
<evidence type="ECO:0000259" key="11">
    <source>
        <dbReference type="SMART" id="SM00382"/>
    </source>
</evidence>
<evidence type="ECO:0000256" key="7">
    <source>
        <dbReference type="ARBA" id="ARBA00022840"/>
    </source>
</evidence>
<evidence type="ECO:0000256" key="5">
    <source>
        <dbReference type="ARBA" id="ARBA00022806"/>
    </source>
</evidence>
<dbReference type="InterPro" id="IPR027785">
    <property type="entry name" value="UvrD-like_helicase_C"/>
</dbReference>
<dbReference type="Pfam" id="PF21185">
    <property type="entry name" value="RecD_N"/>
    <property type="match status" value="1"/>
</dbReference>
<dbReference type="Gene3D" id="3.40.50.300">
    <property type="entry name" value="P-loop containing nucleotide triphosphate hydrolases"/>
    <property type="match status" value="2"/>
</dbReference>
<gene>
    <name evidence="12" type="ORF">UBAL3_78890005</name>
</gene>
<dbReference type="Proteomes" id="UP000009374">
    <property type="component" value="Unassembled WGS sequence"/>
</dbReference>
<dbReference type="SUPFAM" id="SSF52540">
    <property type="entry name" value="P-loop containing nucleoside triphosphate hydrolases"/>
    <property type="match status" value="2"/>
</dbReference>
<dbReference type="GO" id="GO:0008854">
    <property type="term" value="F:exodeoxyribonuclease V activity"/>
    <property type="evidence" value="ECO:0007669"/>
    <property type="project" value="InterPro"/>
</dbReference>
<sequence>MSDLDRRLPGVSEATVRWIHAALTLERLAFVDRALAGTLLRLGAPRDSTSADVLALGTVLASSAPREGHTLFDLGSEQEPFPPLPLPPSLPPRREWEALLSSLPSVVGRPEAPAPLVVEGGGLYLYRYWRAEVRVARLLADRLAGEREESVGEGTSRERLLEEIFPEAGGASRTAALAALGSRLLVLTGGPGTGKTWTAARLLLLFRRLVPGIRVVSAAPTGKAAARMGEALAEVLPPELAVPSMTLHRLLGASLRGIAPRRGEFLPWDLVLLDELSMVDLLLMESLLSALSPRTRLVLVGDQDQLSPVGAGAVMGDLCRALSAQEKGVPRGLVVLSRNYRQRESGLLQEFSRKVAEGDGEGALRLFERGDPDLVFAPVAEGWPENLLVEGFSPLATSSSDGEALERLGGFMALSPFRDGPMGALRGSRHLERVFSRLRGSRGFRAPAMILQNSYDTGLMNGDLGILSGERLVFAAPGRPEPAILPLRMAPPWETAFVMTVHKSQGSEFDRVCLLLGGELHPLLTRRLLYTAATRAKKGLVVWASPESFLSMVRLSPARSSGLESRLSRHLSSSRPQS</sequence>
<dbReference type="InterPro" id="IPR006344">
    <property type="entry name" value="RecD"/>
</dbReference>
<evidence type="ECO:0000256" key="3">
    <source>
        <dbReference type="ARBA" id="ARBA00022763"/>
    </source>
</evidence>
<dbReference type="Pfam" id="PF13245">
    <property type="entry name" value="AAA_19"/>
    <property type="match status" value="1"/>
</dbReference>
<evidence type="ECO:0000313" key="13">
    <source>
        <dbReference type="Proteomes" id="UP000009374"/>
    </source>
</evidence>
<keyword evidence="10" id="KW-0413">Isomerase</keyword>
<evidence type="ECO:0000313" key="12">
    <source>
        <dbReference type="EMBL" id="EES53534.1"/>
    </source>
</evidence>
<dbReference type="GO" id="GO:0003677">
    <property type="term" value="F:DNA binding"/>
    <property type="evidence" value="ECO:0007669"/>
    <property type="project" value="UniProtKB-KW"/>
</dbReference>
<keyword evidence="7" id="KW-0067">ATP-binding</keyword>
<dbReference type="GO" id="GO:0009338">
    <property type="term" value="C:exodeoxyribonuclease V complex"/>
    <property type="evidence" value="ECO:0007669"/>
    <property type="project" value="InterPro"/>
</dbReference>
<dbReference type="AlphaFoldDB" id="C6HV36"/>
<keyword evidence="13" id="KW-1185">Reference proteome</keyword>